<evidence type="ECO:0000313" key="3">
    <source>
        <dbReference type="Proteomes" id="UP000186098"/>
    </source>
</evidence>
<sequence length="127" mass="13460">MSSPLAPPPLPAETDPSSDPMVAFALERLLAETGTGAPLLPQMVARWPEAAAIEAMLTPEAPGTGAAACGYRLAALLAADLHAMQALHLSRTPRRRSGRLVADRTWAGQQRRRGGHAGAEPRRLNRP</sequence>
<evidence type="ECO:0000313" key="2">
    <source>
        <dbReference type="EMBL" id="SIS55549.1"/>
    </source>
</evidence>
<dbReference type="EMBL" id="FTOM01000001">
    <property type="protein sequence ID" value="SIS55549.1"/>
    <property type="molecule type" value="Genomic_DNA"/>
</dbReference>
<accession>A0A1N7K1S9</accession>
<organism evidence="2 3">
    <name type="scientific">Phaeovulum vinaykumarii</name>
    <dbReference type="NCBI Taxonomy" id="407234"/>
    <lineage>
        <taxon>Bacteria</taxon>
        <taxon>Pseudomonadati</taxon>
        <taxon>Pseudomonadota</taxon>
        <taxon>Alphaproteobacteria</taxon>
        <taxon>Rhodobacterales</taxon>
        <taxon>Paracoccaceae</taxon>
        <taxon>Phaeovulum</taxon>
    </lineage>
</organism>
<dbReference type="AlphaFoldDB" id="A0A1N7K1S9"/>
<dbReference type="RefSeq" id="WP_076363344.1">
    <property type="nucleotide sequence ID" value="NZ_FTOM01000001.1"/>
</dbReference>
<gene>
    <name evidence="2" type="ORF">SAMN05421795_101539</name>
</gene>
<evidence type="ECO:0000256" key="1">
    <source>
        <dbReference type="SAM" id="MobiDB-lite"/>
    </source>
</evidence>
<keyword evidence="3" id="KW-1185">Reference proteome</keyword>
<protein>
    <submittedName>
        <fullName evidence="2">Uncharacterized protein</fullName>
    </submittedName>
</protein>
<reference evidence="3" key="1">
    <citation type="submission" date="2017-01" db="EMBL/GenBank/DDBJ databases">
        <authorList>
            <person name="Varghese N."/>
            <person name="Submissions S."/>
        </authorList>
    </citation>
    <scope>NUCLEOTIDE SEQUENCE [LARGE SCALE GENOMIC DNA]</scope>
    <source>
        <strain evidence="3">DSM 18714</strain>
    </source>
</reference>
<feature type="region of interest" description="Disordered" evidence="1">
    <location>
        <begin position="90"/>
        <end position="127"/>
    </location>
</feature>
<dbReference type="Proteomes" id="UP000186098">
    <property type="component" value="Unassembled WGS sequence"/>
</dbReference>
<proteinExistence type="predicted"/>
<name>A0A1N7K1S9_9RHOB</name>